<proteinExistence type="predicted"/>
<dbReference type="EMBL" id="GBXM01106071">
    <property type="protein sequence ID" value="JAH02506.1"/>
    <property type="molecule type" value="Transcribed_RNA"/>
</dbReference>
<sequence length="48" mass="4982">MAISDCTAINNSLHFGGNGISWGPKPARTESSGAGFENVQLQASCRSL</sequence>
<name>A0A0E9PCX7_ANGAN</name>
<protein>
    <submittedName>
        <fullName evidence="1">Uncharacterized protein</fullName>
    </submittedName>
</protein>
<evidence type="ECO:0000313" key="1">
    <source>
        <dbReference type="EMBL" id="JAH02506.1"/>
    </source>
</evidence>
<reference evidence="1" key="2">
    <citation type="journal article" date="2015" name="Fish Shellfish Immunol.">
        <title>Early steps in the European eel (Anguilla anguilla)-Vibrio vulnificus interaction in the gills: Role of the RtxA13 toxin.</title>
        <authorList>
            <person name="Callol A."/>
            <person name="Pajuelo D."/>
            <person name="Ebbesson L."/>
            <person name="Teles M."/>
            <person name="MacKenzie S."/>
            <person name="Amaro C."/>
        </authorList>
    </citation>
    <scope>NUCLEOTIDE SEQUENCE</scope>
</reference>
<accession>A0A0E9PCX7</accession>
<reference evidence="1" key="1">
    <citation type="submission" date="2014-11" db="EMBL/GenBank/DDBJ databases">
        <authorList>
            <person name="Amaro Gonzalez C."/>
        </authorList>
    </citation>
    <scope>NUCLEOTIDE SEQUENCE</scope>
</reference>
<organism evidence="1">
    <name type="scientific">Anguilla anguilla</name>
    <name type="common">European freshwater eel</name>
    <name type="synonym">Muraena anguilla</name>
    <dbReference type="NCBI Taxonomy" id="7936"/>
    <lineage>
        <taxon>Eukaryota</taxon>
        <taxon>Metazoa</taxon>
        <taxon>Chordata</taxon>
        <taxon>Craniata</taxon>
        <taxon>Vertebrata</taxon>
        <taxon>Euteleostomi</taxon>
        <taxon>Actinopterygii</taxon>
        <taxon>Neopterygii</taxon>
        <taxon>Teleostei</taxon>
        <taxon>Anguilliformes</taxon>
        <taxon>Anguillidae</taxon>
        <taxon>Anguilla</taxon>
    </lineage>
</organism>
<dbReference type="AlphaFoldDB" id="A0A0E9PCX7"/>